<keyword evidence="6 13" id="KW-0949">S-adenosyl-L-methionine</keyword>
<evidence type="ECO:0000256" key="2">
    <source>
        <dbReference type="ARBA" id="ARBA00004691"/>
    </source>
</evidence>
<dbReference type="NCBIfam" id="TIGR00113">
    <property type="entry name" value="queA"/>
    <property type="match status" value="1"/>
</dbReference>
<reference evidence="14 15" key="1">
    <citation type="submission" date="2017-01" db="EMBL/GenBank/DDBJ databases">
        <title>The cable genome- insights into the physiology and evolution of filamentous bacteria capable of sulfide oxidation via long distance electron transfer.</title>
        <authorList>
            <person name="Schreiber L."/>
            <person name="Bjerg J.T."/>
            <person name="Boggild A."/>
            <person name="Van De Vossenberg J."/>
            <person name="Meysman F."/>
            <person name="Nielsen L.P."/>
            <person name="Schramm A."/>
            <person name="Kjeldsen K.U."/>
        </authorList>
    </citation>
    <scope>NUCLEOTIDE SEQUENCE [LARGE SCALE GENOMIC DNA]</scope>
    <source>
        <strain evidence="14">MCF</strain>
    </source>
</reference>
<evidence type="ECO:0000256" key="13">
    <source>
        <dbReference type="HAMAP-Rule" id="MF_00113"/>
    </source>
</evidence>
<dbReference type="PANTHER" id="PTHR30307:SF0">
    <property type="entry name" value="S-ADENOSYLMETHIONINE:TRNA RIBOSYLTRANSFERASE-ISOMERASE"/>
    <property type="match status" value="1"/>
</dbReference>
<dbReference type="HAMAP" id="MF_00113">
    <property type="entry name" value="QueA"/>
    <property type="match status" value="1"/>
</dbReference>
<dbReference type="GO" id="GO:0008616">
    <property type="term" value="P:tRNA queuosine(34) biosynthetic process"/>
    <property type="evidence" value="ECO:0007669"/>
    <property type="project" value="UniProtKB-UniRule"/>
</dbReference>
<dbReference type="PANTHER" id="PTHR30307">
    <property type="entry name" value="S-ADENOSYLMETHIONINE:TRNA RIBOSYLTRANSFERASE-ISOMERASE"/>
    <property type="match status" value="1"/>
</dbReference>
<dbReference type="Gene3D" id="2.40.10.240">
    <property type="entry name" value="QueA-like"/>
    <property type="match status" value="1"/>
</dbReference>
<comment type="caution">
    <text evidence="14">The sequence shown here is derived from an EMBL/GenBank/DDBJ whole genome shotgun (WGS) entry which is preliminary data.</text>
</comment>
<dbReference type="UniPathway" id="UPA00392"/>
<dbReference type="SUPFAM" id="SSF111337">
    <property type="entry name" value="QueA-like"/>
    <property type="match status" value="1"/>
</dbReference>
<comment type="subunit">
    <text evidence="3 13">Monomer.</text>
</comment>
<keyword evidence="7 13" id="KW-0671">Queuosine biosynthesis</keyword>
<evidence type="ECO:0000256" key="8">
    <source>
        <dbReference type="ARBA" id="ARBA00052751"/>
    </source>
</evidence>
<dbReference type="InterPro" id="IPR042118">
    <property type="entry name" value="QueA_dom1"/>
</dbReference>
<dbReference type="EMBL" id="MTKO01000090">
    <property type="protein sequence ID" value="RWX44706.1"/>
    <property type="molecule type" value="Genomic_DNA"/>
</dbReference>
<dbReference type="InterPro" id="IPR036100">
    <property type="entry name" value="QueA_sf"/>
</dbReference>
<dbReference type="GO" id="GO:0005737">
    <property type="term" value="C:cytoplasm"/>
    <property type="evidence" value="ECO:0007669"/>
    <property type="project" value="UniProtKB-SubCell"/>
</dbReference>
<organism evidence="14 15">
    <name type="scientific">Candidatus Electrothrix aarhusensis</name>
    <dbReference type="NCBI Taxonomy" id="1859131"/>
    <lineage>
        <taxon>Bacteria</taxon>
        <taxon>Pseudomonadati</taxon>
        <taxon>Thermodesulfobacteriota</taxon>
        <taxon>Desulfobulbia</taxon>
        <taxon>Desulfobulbales</taxon>
        <taxon>Desulfobulbaceae</taxon>
        <taxon>Candidatus Electrothrix</taxon>
    </lineage>
</organism>
<keyword evidence="14" id="KW-0328">Glycosyltransferase</keyword>
<evidence type="ECO:0000256" key="7">
    <source>
        <dbReference type="ARBA" id="ARBA00022785"/>
    </source>
</evidence>
<dbReference type="Gene3D" id="3.40.1780.10">
    <property type="entry name" value="QueA-like"/>
    <property type="match status" value="1"/>
</dbReference>
<evidence type="ECO:0000256" key="9">
    <source>
        <dbReference type="ARBA" id="ARBA00061210"/>
    </source>
</evidence>
<sequence length="376" mass="41884">MSEKCNDMAKNAVQDIYRLSSYDYPLPENQIAQQPAKQRDQSRLLVLDCVNNSRKHTQFETLCELISPGDLLVVNNTKVFPARLFGNKETGGKIEMLLLHFPALVKQEKQTCQATTQALIKSSKRPKPGSILHFSDSLQAKVETLLPAGKAEIRLFYPAHADLEQLLEKHGEIPLPPYIKRPEGSTTEDAQRYQTKYARHLGSVAAPTAGLHLSNPLIEKLKGAGIGFAEVTLHVGYGTFAPVRCEDIRDHTLHKELIRVPKETAEAINTTKENGGRIWAVGTTTARTLEFAAKHTDEAGRLQPLEDLCGLYIYPGYRFKIVDNLITNFHLPKSSLLFMVAALAGKEHVLKAYGEAVEQGYRFFSYGDAMAIITKK</sequence>
<evidence type="ECO:0000256" key="1">
    <source>
        <dbReference type="ARBA" id="ARBA00004496"/>
    </source>
</evidence>
<evidence type="ECO:0000256" key="12">
    <source>
        <dbReference type="ARBA" id="ARBA00076160"/>
    </source>
</evidence>
<comment type="similarity">
    <text evidence="9 13">Belongs to the QueA family.</text>
</comment>
<name>A0A3S3U6B1_9BACT</name>
<dbReference type="NCBIfam" id="NF001140">
    <property type="entry name" value="PRK00147.1"/>
    <property type="match status" value="1"/>
</dbReference>
<comment type="catalytic activity">
    <reaction evidence="8 13">
        <text>7-aminomethyl-7-carbaguanosine(34) in tRNA + S-adenosyl-L-methionine = epoxyqueuosine(34) in tRNA + adenine + L-methionine + 2 H(+)</text>
        <dbReference type="Rhea" id="RHEA:32155"/>
        <dbReference type="Rhea" id="RHEA-COMP:10342"/>
        <dbReference type="Rhea" id="RHEA-COMP:18582"/>
        <dbReference type="ChEBI" id="CHEBI:15378"/>
        <dbReference type="ChEBI" id="CHEBI:16708"/>
        <dbReference type="ChEBI" id="CHEBI:57844"/>
        <dbReference type="ChEBI" id="CHEBI:59789"/>
        <dbReference type="ChEBI" id="CHEBI:82833"/>
        <dbReference type="ChEBI" id="CHEBI:194443"/>
        <dbReference type="EC" id="2.4.99.17"/>
    </reaction>
</comment>
<evidence type="ECO:0000256" key="4">
    <source>
        <dbReference type="ARBA" id="ARBA00022490"/>
    </source>
</evidence>
<gene>
    <name evidence="13" type="primary">queA</name>
    <name evidence="14" type="ORF">H206_03156</name>
</gene>
<keyword evidence="5 13" id="KW-0808">Transferase</keyword>
<evidence type="ECO:0000256" key="10">
    <source>
        <dbReference type="ARBA" id="ARBA00066503"/>
    </source>
</evidence>
<accession>A0A3S3U6B1</accession>
<dbReference type="GO" id="GO:0051075">
    <property type="term" value="F:S-adenosylmethionine:tRNA ribosyltransferase-isomerase activity"/>
    <property type="evidence" value="ECO:0007669"/>
    <property type="project" value="UniProtKB-EC"/>
</dbReference>
<comment type="function">
    <text evidence="13">Transfers and isomerizes the ribose moiety from AdoMet to the 7-aminomethyl group of 7-deazaguanine (preQ1-tRNA) to give epoxyqueuosine (oQ-tRNA).</text>
</comment>
<evidence type="ECO:0000256" key="5">
    <source>
        <dbReference type="ARBA" id="ARBA00022679"/>
    </source>
</evidence>
<proteinExistence type="inferred from homology"/>
<evidence type="ECO:0000313" key="15">
    <source>
        <dbReference type="Proteomes" id="UP000287853"/>
    </source>
</evidence>
<evidence type="ECO:0000256" key="6">
    <source>
        <dbReference type="ARBA" id="ARBA00022691"/>
    </source>
</evidence>
<keyword evidence="15" id="KW-1185">Reference proteome</keyword>
<dbReference type="AlphaFoldDB" id="A0A3S3U6B1"/>
<dbReference type="InterPro" id="IPR003699">
    <property type="entry name" value="QueA"/>
</dbReference>
<protein>
    <recommendedName>
        <fullName evidence="11 13">S-adenosylmethionine:tRNA ribosyltransferase-isomerase</fullName>
        <ecNumber evidence="10 13">2.4.99.17</ecNumber>
    </recommendedName>
    <alternativeName>
        <fullName evidence="12 13">Queuosine biosynthesis protein QueA</fullName>
    </alternativeName>
</protein>
<evidence type="ECO:0000313" key="14">
    <source>
        <dbReference type="EMBL" id="RWX44706.1"/>
    </source>
</evidence>
<dbReference type="Pfam" id="PF02547">
    <property type="entry name" value="Queuosine_synth"/>
    <property type="match status" value="1"/>
</dbReference>
<keyword evidence="4 13" id="KW-0963">Cytoplasm</keyword>
<evidence type="ECO:0000256" key="3">
    <source>
        <dbReference type="ARBA" id="ARBA00011245"/>
    </source>
</evidence>
<dbReference type="InterPro" id="IPR042119">
    <property type="entry name" value="QueA_dom2"/>
</dbReference>
<dbReference type="Proteomes" id="UP000287853">
    <property type="component" value="Unassembled WGS sequence"/>
</dbReference>
<comment type="subcellular location">
    <subcellularLocation>
        <location evidence="1 13">Cytoplasm</location>
    </subcellularLocation>
</comment>
<dbReference type="FunFam" id="3.40.1780.10:FF:000001">
    <property type="entry name" value="S-adenosylmethionine:tRNA ribosyltransferase-isomerase"/>
    <property type="match status" value="1"/>
</dbReference>
<keyword evidence="14" id="KW-0413">Isomerase</keyword>
<comment type="pathway">
    <text evidence="2 13">tRNA modification; tRNA-queuosine biosynthesis.</text>
</comment>
<evidence type="ECO:0000256" key="11">
    <source>
        <dbReference type="ARBA" id="ARBA00069325"/>
    </source>
</evidence>
<dbReference type="EC" id="2.4.99.17" evidence="10 13"/>